<gene>
    <name evidence="3" type="ORF">DEBURN_LOCUS939</name>
</gene>
<dbReference type="PANTHER" id="PTHR46093">
    <property type="entry name" value="ACYL-COA-BINDING DOMAIN-CONTAINING PROTEIN 5"/>
    <property type="match status" value="1"/>
</dbReference>
<organism evidence="3 4">
    <name type="scientific">Diversispora eburnea</name>
    <dbReference type="NCBI Taxonomy" id="1213867"/>
    <lineage>
        <taxon>Eukaryota</taxon>
        <taxon>Fungi</taxon>
        <taxon>Fungi incertae sedis</taxon>
        <taxon>Mucoromycota</taxon>
        <taxon>Glomeromycotina</taxon>
        <taxon>Glomeromycetes</taxon>
        <taxon>Diversisporales</taxon>
        <taxon>Diversisporaceae</taxon>
        <taxon>Diversispora</taxon>
    </lineage>
</organism>
<dbReference type="AlphaFoldDB" id="A0A9N8YNN9"/>
<dbReference type="PANTHER" id="PTHR46093:SF18">
    <property type="entry name" value="FIBRONECTIN TYPE-III DOMAIN-CONTAINING PROTEIN"/>
    <property type="match status" value="1"/>
</dbReference>
<evidence type="ECO:0000313" key="3">
    <source>
        <dbReference type="EMBL" id="CAG8435909.1"/>
    </source>
</evidence>
<evidence type="ECO:0000256" key="1">
    <source>
        <dbReference type="ARBA" id="ARBA00022441"/>
    </source>
</evidence>
<dbReference type="EMBL" id="CAJVPK010000034">
    <property type="protein sequence ID" value="CAG8435909.1"/>
    <property type="molecule type" value="Genomic_DNA"/>
</dbReference>
<dbReference type="SUPFAM" id="SSF117281">
    <property type="entry name" value="Kelch motif"/>
    <property type="match status" value="1"/>
</dbReference>
<evidence type="ECO:0000313" key="4">
    <source>
        <dbReference type="Proteomes" id="UP000789706"/>
    </source>
</evidence>
<dbReference type="InterPro" id="IPR006652">
    <property type="entry name" value="Kelch_1"/>
</dbReference>
<keyword evidence="1" id="KW-0880">Kelch repeat</keyword>
<comment type="caution">
    <text evidence="3">The sequence shown here is derived from an EMBL/GenBank/DDBJ whole genome shotgun (WGS) entry which is preliminary data.</text>
</comment>
<evidence type="ECO:0000256" key="2">
    <source>
        <dbReference type="ARBA" id="ARBA00022737"/>
    </source>
</evidence>
<keyword evidence="4" id="KW-1185">Reference proteome</keyword>
<keyword evidence="2" id="KW-0677">Repeat</keyword>
<proteinExistence type="predicted"/>
<dbReference type="OrthoDB" id="432528at2759"/>
<dbReference type="Proteomes" id="UP000789706">
    <property type="component" value="Unassembled WGS sequence"/>
</dbReference>
<name>A0A9N8YNN9_9GLOM</name>
<sequence length="320" mass="36295">MFLHSLIVAISFNPQSRYFHNSVHIKDKLFFLGGSNDNSPCLSDFFYLDLTLPFHKDIPPWYNLDFRKIPFCVSGAFSSFGGFDDSTIFLIGGNRSIRYHYYVSSFNTKTFVWSHVSIDQSNLLWQRNMQGVTNDKGEIYVYGGWTLDTNSSSNKLNILDTVNLKWMTGPNSQVGHFGHTATLLSNGIIVIIGGNVNDKCRLNKIWLYNTNKSDWSSMNTQGILLSNRIHHSAVLTKNDRIIVYGGIKDDTNATDPDLVVLDTKVLPFSWSAPKVNIINSPPLLYEHSANMIGDYMIVTFERGYTINTEILPHQFILKSN</sequence>
<reference evidence="3" key="1">
    <citation type="submission" date="2021-06" db="EMBL/GenBank/DDBJ databases">
        <authorList>
            <person name="Kallberg Y."/>
            <person name="Tangrot J."/>
            <person name="Rosling A."/>
        </authorList>
    </citation>
    <scope>NUCLEOTIDE SEQUENCE</scope>
    <source>
        <strain evidence="3">AZ414A</strain>
    </source>
</reference>
<dbReference type="Pfam" id="PF24681">
    <property type="entry name" value="Kelch_KLHDC2_KLHL20_DRC7"/>
    <property type="match status" value="2"/>
</dbReference>
<protein>
    <submittedName>
        <fullName evidence="3">6892_t:CDS:1</fullName>
    </submittedName>
</protein>
<accession>A0A9N8YNN9</accession>
<dbReference type="Gene3D" id="2.120.10.80">
    <property type="entry name" value="Kelch-type beta propeller"/>
    <property type="match status" value="2"/>
</dbReference>
<dbReference type="InterPro" id="IPR015915">
    <property type="entry name" value="Kelch-typ_b-propeller"/>
</dbReference>
<dbReference type="SMART" id="SM00612">
    <property type="entry name" value="Kelch"/>
    <property type="match status" value="2"/>
</dbReference>